<evidence type="ECO:0000313" key="3">
    <source>
        <dbReference type="EMBL" id="SBV32315.1"/>
    </source>
</evidence>
<dbReference type="RefSeq" id="WP_295325132.1">
    <property type="nucleotide sequence ID" value="NZ_LT598653.1"/>
</dbReference>
<dbReference type="InterPro" id="IPR008333">
    <property type="entry name" value="Cbr1-like_FAD-bd_dom"/>
</dbReference>
<feature type="domain" description="FAD-binding FR-type" evidence="2">
    <location>
        <begin position="8"/>
        <end position="110"/>
    </location>
</feature>
<proteinExistence type="predicted"/>
<protein>
    <submittedName>
        <fullName evidence="3">Oxidoreductase FAD/NAD(P)-binding domain protein</fullName>
    </submittedName>
</protein>
<dbReference type="InterPro" id="IPR001433">
    <property type="entry name" value="OxRdtase_FAD/NAD-bd"/>
</dbReference>
<dbReference type="InterPro" id="IPR017927">
    <property type="entry name" value="FAD-bd_FR_type"/>
</dbReference>
<dbReference type="InterPro" id="IPR039261">
    <property type="entry name" value="FNR_nucleotide-bd"/>
</dbReference>
<dbReference type="SUPFAM" id="SSF52343">
    <property type="entry name" value="Ferredoxin reductase-like, C-terminal NADP-linked domain"/>
    <property type="match status" value="1"/>
</dbReference>
<dbReference type="PRINTS" id="PR00406">
    <property type="entry name" value="CYTB5RDTASE"/>
</dbReference>
<organism evidence="3">
    <name type="scientific">uncultured Sphingopyxis sp</name>
    <dbReference type="NCBI Taxonomy" id="310581"/>
    <lineage>
        <taxon>Bacteria</taxon>
        <taxon>Pseudomonadati</taxon>
        <taxon>Pseudomonadota</taxon>
        <taxon>Alphaproteobacteria</taxon>
        <taxon>Sphingomonadales</taxon>
        <taxon>Sphingomonadaceae</taxon>
        <taxon>Sphingopyxis</taxon>
        <taxon>environmental samples</taxon>
    </lineage>
</organism>
<dbReference type="InterPro" id="IPR001709">
    <property type="entry name" value="Flavoprot_Pyr_Nucl_cyt_Rdtase"/>
</dbReference>
<dbReference type="AlphaFoldDB" id="A0A1Y5PUL2"/>
<dbReference type="KEGG" id="sphu:SPPYR_1195"/>
<name>A0A1Y5PUL2_9SPHN</name>
<dbReference type="Pfam" id="PF00175">
    <property type="entry name" value="NAD_binding_1"/>
    <property type="match status" value="1"/>
</dbReference>
<dbReference type="CDD" id="cd06217">
    <property type="entry name" value="FNR_iron_sulfur_binding_3"/>
    <property type="match status" value="1"/>
</dbReference>
<evidence type="ECO:0000259" key="2">
    <source>
        <dbReference type="PROSITE" id="PS51384"/>
    </source>
</evidence>
<dbReference type="GO" id="GO:0016491">
    <property type="term" value="F:oxidoreductase activity"/>
    <property type="evidence" value="ECO:0007669"/>
    <property type="project" value="InterPro"/>
</dbReference>
<dbReference type="PRINTS" id="PR00371">
    <property type="entry name" value="FPNCR"/>
</dbReference>
<gene>
    <name evidence="3" type="ORF">SPPYR_1195</name>
</gene>
<dbReference type="InterPro" id="IPR017938">
    <property type="entry name" value="Riboflavin_synthase-like_b-brl"/>
</dbReference>
<reference evidence="3" key="1">
    <citation type="submission" date="2016-03" db="EMBL/GenBank/DDBJ databases">
        <authorList>
            <person name="Ploux O."/>
        </authorList>
    </citation>
    <scope>NUCLEOTIDE SEQUENCE</scope>
    <source>
        <strain evidence="3">UC10</strain>
    </source>
</reference>
<dbReference type="PROSITE" id="PS51384">
    <property type="entry name" value="FAD_FR"/>
    <property type="match status" value="1"/>
</dbReference>
<dbReference type="PANTHER" id="PTHR47354">
    <property type="entry name" value="NADH OXIDOREDUCTASE HCR"/>
    <property type="match status" value="1"/>
</dbReference>
<dbReference type="Gene3D" id="2.40.30.10">
    <property type="entry name" value="Translation factors"/>
    <property type="match status" value="1"/>
</dbReference>
<dbReference type="EMBL" id="LT598653">
    <property type="protein sequence ID" value="SBV32315.1"/>
    <property type="molecule type" value="Genomic_DNA"/>
</dbReference>
<dbReference type="PANTHER" id="PTHR47354:SF5">
    <property type="entry name" value="PROTEIN RFBI"/>
    <property type="match status" value="1"/>
</dbReference>
<dbReference type="SUPFAM" id="SSF63380">
    <property type="entry name" value="Riboflavin synthase domain-like"/>
    <property type="match status" value="1"/>
</dbReference>
<dbReference type="InterPro" id="IPR050415">
    <property type="entry name" value="MRET"/>
</dbReference>
<dbReference type="Pfam" id="PF00970">
    <property type="entry name" value="FAD_binding_6"/>
    <property type="match status" value="1"/>
</dbReference>
<accession>A0A1Y5PUL2</accession>
<sequence>MPEPAPGLPWLTATVTDLRAETDAAKSIAFRVPGWPGHLAGQHIDLRLTAEDGYVAQRSFSLASPAGKGSIIEITVQRVPNGEVSPFLLEELRIGDEIELRGPIGGYFTWCPPGPRPLMLIGGGSGVVPLMSILRTRHQARDSGAARLLYSSRSADQILYESELVGLSASPGAPLIVHTLTRGAPPGWTGERGRIDKAMLARRAIPAGEAPDIFVCGPTPFVEAAADHLLSLGHAEDHIRTERFGPTGDVK</sequence>
<comment type="cofactor">
    <cofactor evidence="1">
        <name>[2Fe-2S] cluster</name>
        <dbReference type="ChEBI" id="CHEBI:190135"/>
    </cofactor>
</comment>
<dbReference type="Gene3D" id="3.40.50.80">
    <property type="entry name" value="Nucleotide-binding domain of ferredoxin-NADP reductase (FNR) module"/>
    <property type="match status" value="1"/>
</dbReference>
<evidence type="ECO:0000256" key="1">
    <source>
        <dbReference type="ARBA" id="ARBA00034078"/>
    </source>
</evidence>